<organism evidence="1 2">
    <name type="scientific">Auriscalpium vulgare</name>
    <dbReference type="NCBI Taxonomy" id="40419"/>
    <lineage>
        <taxon>Eukaryota</taxon>
        <taxon>Fungi</taxon>
        <taxon>Dikarya</taxon>
        <taxon>Basidiomycota</taxon>
        <taxon>Agaricomycotina</taxon>
        <taxon>Agaricomycetes</taxon>
        <taxon>Russulales</taxon>
        <taxon>Auriscalpiaceae</taxon>
        <taxon>Auriscalpium</taxon>
    </lineage>
</organism>
<gene>
    <name evidence="1" type="ORF">FA95DRAFT_1560771</name>
</gene>
<sequence>MLLDLPEDLLHAIILLVDDTKSILACLATCRRLNTLGDSLRVQYSIELGASGMREGPDARHLDVSEKLQRLRAYRSACARDITLELLPFAPFVAGNIGSRLHSSVTTLVSETDSDDEHRGTVLVQQMPSVLRGIEERHWSIELPGHMHKGVSAVDASQDLLVAYASDYSVNDTWILHMLSLSTGEPHPSAFCASKEVTRSHLVDEVLGDYCAAKGWEEARRCVTIWNWKTQSREVKLFLPQPEPDFSFTFLDAAHIVILATDPSVILVYSFDVEQSEYLPTTFALPTDSRITNILELNNCTTVAGSDHPGIFHPTPSRMLSVFFNTPRDPCWFYLNIPTDTLLAPLQAAPATMQWADWGPAGSRLIPLPENVKAGEFDPRGVMCAVTLAQDESIWEAESTAVLADFRPSRVAQARRRGVGFIEEAYPATSEGVGGLVKARLPYAAKKFTWPSPWKEYNVLMCEDQMFVIEDTDPMTPGEGGRVYPKAWVCTI</sequence>
<comment type="caution">
    <text evidence="1">The sequence shown here is derived from an EMBL/GenBank/DDBJ whole genome shotgun (WGS) entry which is preliminary data.</text>
</comment>
<accession>A0ACB8RPF9</accession>
<reference evidence="1" key="2">
    <citation type="journal article" date="2022" name="New Phytol.">
        <title>Evolutionary transition to the ectomycorrhizal habit in the genomes of a hyperdiverse lineage of mushroom-forming fungi.</title>
        <authorList>
            <person name="Looney B."/>
            <person name="Miyauchi S."/>
            <person name="Morin E."/>
            <person name="Drula E."/>
            <person name="Courty P.E."/>
            <person name="Kohler A."/>
            <person name="Kuo A."/>
            <person name="LaButti K."/>
            <person name="Pangilinan J."/>
            <person name="Lipzen A."/>
            <person name="Riley R."/>
            <person name="Andreopoulos W."/>
            <person name="He G."/>
            <person name="Johnson J."/>
            <person name="Nolan M."/>
            <person name="Tritt A."/>
            <person name="Barry K.W."/>
            <person name="Grigoriev I.V."/>
            <person name="Nagy L.G."/>
            <person name="Hibbett D."/>
            <person name="Henrissat B."/>
            <person name="Matheny P.B."/>
            <person name="Labbe J."/>
            <person name="Martin F.M."/>
        </authorList>
    </citation>
    <scope>NUCLEOTIDE SEQUENCE</scope>
    <source>
        <strain evidence="1">FP105234-sp</strain>
    </source>
</reference>
<evidence type="ECO:0000313" key="1">
    <source>
        <dbReference type="EMBL" id="KAI0045807.1"/>
    </source>
</evidence>
<dbReference type="Proteomes" id="UP000814033">
    <property type="component" value="Unassembled WGS sequence"/>
</dbReference>
<proteinExistence type="predicted"/>
<protein>
    <submittedName>
        <fullName evidence="1">Uncharacterized protein</fullName>
    </submittedName>
</protein>
<dbReference type="EMBL" id="MU275941">
    <property type="protein sequence ID" value="KAI0045807.1"/>
    <property type="molecule type" value="Genomic_DNA"/>
</dbReference>
<reference evidence="1" key="1">
    <citation type="submission" date="2021-02" db="EMBL/GenBank/DDBJ databases">
        <authorList>
            <consortium name="DOE Joint Genome Institute"/>
            <person name="Ahrendt S."/>
            <person name="Looney B.P."/>
            <person name="Miyauchi S."/>
            <person name="Morin E."/>
            <person name="Drula E."/>
            <person name="Courty P.E."/>
            <person name="Chicoki N."/>
            <person name="Fauchery L."/>
            <person name="Kohler A."/>
            <person name="Kuo A."/>
            <person name="Labutti K."/>
            <person name="Pangilinan J."/>
            <person name="Lipzen A."/>
            <person name="Riley R."/>
            <person name="Andreopoulos W."/>
            <person name="He G."/>
            <person name="Johnson J."/>
            <person name="Barry K.W."/>
            <person name="Grigoriev I.V."/>
            <person name="Nagy L."/>
            <person name="Hibbett D."/>
            <person name="Henrissat B."/>
            <person name="Matheny P.B."/>
            <person name="Labbe J."/>
            <person name="Martin F."/>
        </authorList>
    </citation>
    <scope>NUCLEOTIDE SEQUENCE</scope>
    <source>
        <strain evidence="1">FP105234-sp</strain>
    </source>
</reference>
<name>A0ACB8RPF9_9AGAM</name>
<keyword evidence="2" id="KW-1185">Reference proteome</keyword>
<evidence type="ECO:0000313" key="2">
    <source>
        <dbReference type="Proteomes" id="UP000814033"/>
    </source>
</evidence>